<proteinExistence type="predicted"/>
<organism evidence="1">
    <name type="scientific">uncultured Caudovirales phage</name>
    <dbReference type="NCBI Taxonomy" id="2100421"/>
    <lineage>
        <taxon>Viruses</taxon>
        <taxon>Duplodnaviria</taxon>
        <taxon>Heunggongvirae</taxon>
        <taxon>Uroviricota</taxon>
        <taxon>Caudoviricetes</taxon>
        <taxon>Peduoviridae</taxon>
        <taxon>Maltschvirus</taxon>
        <taxon>Maltschvirus maltsch</taxon>
    </lineage>
</organism>
<sequence>MNKNNHVIKIVWNNQSGHWWNETCADIMETFGLPGDRYVSSPTADYMLFTFKNKKDADLCRILVSEKI</sequence>
<reference evidence="1" key="1">
    <citation type="submission" date="2020-04" db="EMBL/GenBank/DDBJ databases">
        <authorList>
            <person name="Chiriac C."/>
            <person name="Salcher M."/>
            <person name="Ghai R."/>
            <person name="Kavagutti S V."/>
        </authorList>
    </citation>
    <scope>NUCLEOTIDE SEQUENCE</scope>
</reference>
<accession>A0A6J5KY55</accession>
<gene>
    <name evidence="2" type="ORF">UFOVP181_292</name>
    <name evidence="1" type="ORF">UFOVP57_347</name>
</gene>
<dbReference type="EMBL" id="LR798231">
    <property type="protein sequence ID" value="CAB5209033.1"/>
    <property type="molecule type" value="Genomic_DNA"/>
</dbReference>
<dbReference type="EMBL" id="LR796187">
    <property type="protein sequence ID" value="CAB4125946.1"/>
    <property type="molecule type" value="Genomic_DNA"/>
</dbReference>
<evidence type="ECO:0000313" key="1">
    <source>
        <dbReference type="EMBL" id="CAB4125946.1"/>
    </source>
</evidence>
<protein>
    <submittedName>
        <fullName evidence="1">Uncharacterized protein</fullName>
    </submittedName>
</protein>
<name>A0A6J5KY55_9CAUD</name>
<evidence type="ECO:0000313" key="2">
    <source>
        <dbReference type="EMBL" id="CAB5209033.1"/>
    </source>
</evidence>